<dbReference type="RefSeq" id="WP_054937623.1">
    <property type="nucleotide sequence ID" value="NZ_LTBC01000018.1"/>
</dbReference>
<keyword evidence="2" id="KW-0678">Repressor</keyword>
<keyword evidence="6" id="KW-0238">DNA-binding</keyword>
<reference evidence="10 11" key="1">
    <citation type="submission" date="2016-02" db="EMBL/GenBank/DDBJ databases">
        <title>Genome sequence of Moorella mulderi DSM 14980.</title>
        <authorList>
            <person name="Poehlein A."/>
            <person name="Daniel R."/>
        </authorList>
    </citation>
    <scope>NUCLEOTIDE SEQUENCE [LARGE SCALE GENOMIC DNA]</scope>
    <source>
        <strain evidence="10 11">DSM 14980</strain>
    </source>
</reference>
<evidence type="ECO:0000256" key="3">
    <source>
        <dbReference type="ARBA" id="ARBA00022723"/>
    </source>
</evidence>
<dbReference type="GO" id="GO:0045892">
    <property type="term" value="P:negative regulation of DNA-templated transcription"/>
    <property type="evidence" value="ECO:0007669"/>
    <property type="project" value="TreeGrafter"/>
</dbReference>
<evidence type="ECO:0000256" key="6">
    <source>
        <dbReference type="ARBA" id="ARBA00023125"/>
    </source>
</evidence>
<evidence type="ECO:0000256" key="9">
    <source>
        <dbReference type="PIRSR" id="PIRSR602481-2"/>
    </source>
</evidence>
<feature type="binding site" evidence="8">
    <location>
        <position position="105"/>
    </location>
    <ligand>
        <name>Zn(2+)</name>
        <dbReference type="ChEBI" id="CHEBI:29105"/>
    </ligand>
</feature>
<protein>
    <submittedName>
        <fullName evidence="10">Ferric uptake regulation protein</fullName>
    </submittedName>
</protein>
<comment type="caution">
    <text evidence="10">The sequence shown here is derived from an EMBL/GenBank/DDBJ whole genome shotgun (WGS) entry which is preliminary data.</text>
</comment>
<dbReference type="FunFam" id="1.10.10.10:FF:000051">
    <property type="entry name" value="Fur family transcriptional regulator"/>
    <property type="match status" value="1"/>
</dbReference>
<keyword evidence="5" id="KW-0805">Transcription regulation</keyword>
<evidence type="ECO:0000256" key="8">
    <source>
        <dbReference type="PIRSR" id="PIRSR602481-1"/>
    </source>
</evidence>
<gene>
    <name evidence="10" type="primary">fur</name>
    <name evidence="10" type="ORF">MOMUL_27890</name>
</gene>
<proteinExistence type="inferred from homology"/>
<feature type="binding site" evidence="9">
    <location>
        <position position="137"/>
    </location>
    <ligand>
        <name>Fe cation</name>
        <dbReference type="ChEBI" id="CHEBI:24875"/>
    </ligand>
</feature>
<evidence type="ECO:0000256" key="2">
    <source>
        <dbReference type="ARBA" id="ARBA00022491"/>
    </source>
</evidence>
<keyword evidence="11" id="KW-1185">Reference proteome</keyword>
<feature type="binding site" evidence="8">
    <location>
        <position position="108"/>
    </location>
    <ligand>
        <name>Zn(2+)</name>
        <dbReference type="ChEBI" id="CHEBI:29105"/>
    </ligand>
</feature>
<dbReference type="SUPFAM" id="SSF46785">
    <property type="entry name" value="Winged helix' DNA-binding domain"/>
    <property type="match status" value="1"/>
</dbReference>
<dbReference type="PATRIC" id="fig|1122241.3.peg.2965"/>
<accession>A0A151ATH6</accession>
<keyword evidence="3 8" id="KW-0479">Metal-binding</keyword>
<feature type="binding site" evidence="9">
    <location>
        <position position="120"/>
    </location>
    <ligand>
        <name>Fe cation</name>
        <dbReference type="ChEBI" id="CHEBI:24875"/>
    </ligand>
</feature>
<dbReference type="Proteomes" id="UP000075670">
    <property type="component" value="Unassembled WGS sequence"/>
</dbReference>
<name>A0A151ATH6_9FIRM</name>
<dbReference type="PANTHER" id="PTHR33202:SF7">
    <property type="entry name" value="FERRIC UPTAKE REGULATION PROTEIN"/>
    <property type="match status" value="1"/>
</dbReference>
<evidence type="ECO:0000256" key="5">
    <source>
        <dbReference type="ARBA" id="ARBA00023015"/>
    </source>
</evidence>
<evidence type="ECO:0000313" key="11">
    <source>
        <dbReference type="Proteomes" id="UP000075670"/>
    </source>
</evidence>
<feature type="binding site" evidence="8">
    <location>
        <position position="145"/>
    </location>
    <ligand>
        <name>Zn(2+)</name>
        <dbReference type="ChEBI" id="CHEBI:29105"/>
    </ligand>
</feature>
<organism evidence="10 11">
    <name type="scientific">Moorella mulderi DSM 14980</name>
    <dbReference type="NCBI Taxonomy" id="1122241"/>
    <lineage>
        <taxon>Bacteria</taxon>
        <taxon>Bacillati</taxon>
        <taxon>Bacillota</taxon>
        <taxon>Clostridia</taxon>
        <taxon>Neomoorellales</taxon>
        <taxon>Neomoorellaceae</taxon>
        <taxon>Neomoorella</taxon>
    </lineage>
</organism>
<dbReference type="GO" id="GO:0000976">
    <property type="term" value="F:transcription cis-regulatory region binding"/>
    <property type="evidence" value="ECO:0007669"/>
    <property type="project" value="TreeGrafter"/>
</dbReference>
<dbReference type="InterPro" id="IPR036388">
    <property type="entry name" value="WH-like_DNA-bd_sf"/>
</dbReference>
<sequence length="161" mass="18532">MDTGVIMENTFNAICQKLHQLDYKVTPQRQVILKAFLENSAEHLSAEEVYNIVKERYPDIGLATVYRTLDLLAELDILQKINFGDGRTRYELDQHETHYHHHMICLGCGRVQEFDDDLLESLEKLLTQQTGFHITDHQLKFFGYCRECAAKDQGKSGGDAI</sequence>
<comment type="cofactor">
    <cofactor evidence="9">
        <name>Mn(2+)</name>
        <dbReference type="ChEBI" id="CHEBI:29035"/>
    </cofactor>
    <cofactor evidence="9">
        <name>Fe(2+)</name>
        <dbReference type="ChEBI" id="CHEBI:29033"/>
    </cofactor>
    <text evidence="9">Binds 1 Mn(2+) or Fe(2+) ion per subunit.</text>
</comment>
<dbReference type="AlphaFoldDB" id="A0A151ATH6"/>
<dbReference type="PANTHER" id="PTHR33202">
    <property type="entry name" value="ZINC UPTAKE REGULATION PROTEIN"/>
    <property type="match status" value="1"/>
</dbReference>
<dbReference type="GO" id="GO:0008270">
    <property type="term" value="F:zinc ion binding"/>
    <property type="evidence" value="ECO:0007669"/>
    <property type="project" value="TreeGrafter"/>
</dbReference>
<dbReference type="EMBL" id="LTBC01000018">
    <property type="protein sequence ID" value="KYH30915.1"/>
    <property type="molecule type" value="Genomic_DNA"/>
</dbReference>
<dbReference type="InterPro" id="IPR043135">
    <property type="entry name" value="Fur_C"/>
</dbReference>
<comment type="cofactor">
    <cofactor evidence="8">
        <name>Zn(2+)</name>
        <dbReference type="ChEBI" id="CHEBI:29105"/>
    </cofactor>
    <text evidence="8">Binds 1 zinc ion per subunit.</text>
</comment>
<dbReference type="InterPro" id="IPR002481">
    <property type="entry name" value="FUR"/>
</dbReference>
<comment type="similarity">
    <text evidence="1">Belongs to the Fur family.</text>
</comment>
<dbReference type="GO" id="GO:0003700">
    <property type="term" value="F:DNA-binding transcription factor activity"/>
    <property type="evidence" value="ECO:0007669"/>
    <property type="project" value="InterPro"/>
</dbReference>
<keyword evidence="7" id="KW-0804">Transcription</keyword>
<evidence type="ECO:0000256" key="1">
    <source>
        <dbReference type="ARBA" id="ARBA00007957"/>
    </source>
</evidence>
<keyword evidence="9" id="KW-0408">Iron</keyword>
<dbReference type="Gene3D" id="3.30.1490.190">
    <property type="match status" value="1"/>
</dbReference>
<dbReference type="Pfam" id="PF01475">
    <property type="entry name" value="FUR"/>
    <property type="match status" value="1"/>
</dbReference>
<evidence type="ECO:0000256" key="7">
    <source>
        <dbReference type="ARBA" id="ARBA00023163"/>
    </source>
</evidence>
<dbReference type="CDD" id="cd07153">
    <property type="entry name" value="Fur_like"/>
    <property type="match status" value="1"/>
</dbReference>
<feature type="binding site" evidence="8">
    <location>
        <position position="148"/>
    </location>
    <ligand>
        <name>Zn(2+)</name>
        <dbReference type="ChEBI" id="CHEBI:29105"/>
    </ligand>
</feature>
<dbReference type="GO" id="GO:1900376">
    <property type="term" value="P:regulation of secondary metabolite biosynthetic process"/>
    <property type="evidence" value="ECO:0007669"/>
    <property type="project" value="TreeGrafter"/>
</dbReference>
<evidence type="ECO:0000256" key="4">
    <source>
        <dbReference type="ARBA" id="ARBA00022833"/>
    </source>
</evidence>
<evidence type="ECO:0000313" key="10">
    <source>
        <dbReference type="EMBL" id="KYH30915.1"/>
    </source>
</evidence>
<dbReference type="InterPro" id="IPR036390">
    <property type="entry name" value="WH_DNA-bd_sf"/>
</dbReference>
<keyword evidence="4 8" id="KW-0862">Zinc</keyword>
<dbReference type="Gene3D" id="1.10.10.10">
    <property type="entry name" value="Winged helix-like DNA-binding domain superfamily/Winged helix DNA-binding domain"/>
    <property type="match status" value="1"/>
</dbReference>